<dbReference type="FunFam" id="2.10.109.10:FF:000005">
    <property type="entry name" value="Mitochondrial inner membrane protease subunit"/>
    <property type="match status" value="1"/>
</dbReference>
<dbReference type="NCBIfam" id="TIGR02227">
    <property type="entry name" value="sigpep_I_bact"/>
    <property type="match status" value="1"/>
</dbReference>
<keyword evidence="5 11" id="KW-0999">Mitochondrion inner membrane</keyword>
<dbReference type="GO" id="GO:0006627">
    <property type="term" value="P:protein processing involved in protein targeting to mitochondrion"/>
    <property type="evidence" value="ECO:0007669"/>
    <property type="project" value="InterPro"/>
</dbReference>
<dbReference type="InterPro" id="IPR000223">
    <property type="entry name" value="Pept_S26A_signal_pept_1"/>
</dbReference>
<dbReference type="CDD" id="cd06530">
    <property type="entry name" value="S26_SPase_I"/>
    <property type="match status" value="1"/>
</dbReference>
<evidence type="ECO:0000256" key="10">
    <source>
        <dbReference type="PIRSR" id="PIRSR600223-1"/>
    </source>
</evidence>
<dbReference type="PANTHER" id="PTHR46041:SF2">
    <property type="entry name" value="MITOCHONDRIAL INNER MEMBRANE PROTEASE SUBUNIT 2"/>
    <property type="match status" value="1"/>
</dbReference>
<evidence type="ECO:0000256" key="12">
    <source>
        <dbReference type="SAM" id="MobiDB-lite"/>
    </source>
</evidence>
<dbReference type="EC" id="3.4.21.-" evidence="11"/>
<evidence type="ECO:0000256" key="2">
    <source>
        <dbReference type="ARBA" id="ARBA00007066"/>
    </source>
</evidence>
<accession>A0A2N5SIP9</accession>
<sequence>MYYTSATTLALKATRSASRRLPSALLIGASRTQSPSQPAFASRARPSSSSTDSHPQHPLASSPFARHRRFTSFLWSRKTWNLLLWVPVLIVIHEHGFGFVRVSGRSMQPTFNPDTSCLTRDVVLVNKFLGDKSASLKRGDIITFKHPEFPEYLLTKRILGLEGDVIKREKPSNSGAQVVRVPMGHCWVEGDEPFHSEDSHRFGPIPLGLVTAKVVWIVWPISRFGAPAQGSDQSHRTILSLQLASPFSKIMMFMVLASNKMGE</sequence>
<dbReference type="EMBL" id="PGCJ01000960">
    <property type="protein sequence ID" value="PLW13130.1"/>
    <property type="molecule type" value="Genomic_DNA"/>
</dbReference>
<keyword evidence="4" id="KW-0812">Transmembrane</keyword>
<evidence type="ECO:0000256" key="3">
    <source>
        <dbReference type="ARBA" id="ARBA00022670"/>
    </source>
</evidence>
<dbReference type="GO" id="GO:0004252">
    <property type="term" value="F:serine-type endopeptidase activity"/>
    <property type="evidence" value="ECO:0007669"/>
    <property type="project" value="InterPro"/>
</dbReference>
<dbReference type="Pfam" id="PF10502">
    <property type="entry name" value="Peptidase_S26"/>
    <property type="match status" value="1"/>
</dbReference>
<dbReference type="STRING" id="200324.A0A2N5SIP9"/>
<comment type="caution">
    <text evidence="14">The sequence shown here is derived from an EMBL/GenBank/DDBJ whole genome shotgun (WGS) entry which is preliminary data.</text>
</comment>
<feature type="domain" description="Peptidase S26" evidence="13">
    <location>
        <begin position="83"/>
        <end position="169"/>
    </location>
</feature>
<evidence type="ECO:0000256" key="8">
    <source>
        <dbReference type="ARBA" id="ARBA00023128"/>
    </source>
</evidence>
<proteinExistence type="inferred from homology"/>
<dbReference type="PRINTS" id="PR00727">
    <property type="entry name" value="LEADERPTASE"/>
</dbReference>
<reference evidence="14 15" key="1">
    <citation type="submission" date="2017-11" db="EMBL/GenBank/DDBJ databases">
        <title>De novo assembly and phasing of dikaryotic genomes from two isolates of Puccinia coronata f. sp. avenae, the causal agent of oat crown rust.</title>
        <authorList>
            <person name="Miller M.E."/>
            <person name="Zhang Y."/>
            <person name="Omidvar V."/>
            <person name="Sperschneider J."/>
            <person name="Schwessinger B."/>
            <person name="Raley C."/>
            <person name="Palmer J.M."/>
            <person name="Garnica D."/>
            <person name="Upadhyaya N."/>
            <person name="Rathjen J."/>
            <person name="Taylor J.M."/>
            <person name="Park R.F."/>
            <person name="Dodds P.N."/>
            <person name="Hirsch C.D."/>
            <person name="Kianian S.F."/>
            <person name="Figueroa M."/>
        </authorList>
    </citation>
    <scope>NUCLEOTIDE SEQUENCE [LARGE SCALE GENOMIC DNA]</scope>
    <source>
        <strain evidence="14">12NC29</strain>
    </source>
</reference>
<keyword evidence="6 11" id="KW-0378">Hydrolase</keyword>
<keyword evidence="9" id="KW-0472">Membrane</keyword>
<dbReference type="InterPro" id="IPR019533">
    <property type="entry name" value="Peptidase_S26"/>
</dbReference>
<gene>
    <name evidence="14" type="ORF">PCANC_15532</name>
</gene>
<evidence type="ECO:0000313" key="15">
    <source>
        <dbReference type="Proteomes" id="UP000235388"/>
    </source>
</evidence>
<dbReference type="PANTHER" id="PTHR46041">
    <property type="entry name" value="MITOCHONDRIAL INNER MEMBRANE PROTEASE SUBUNIT 2"/>
    <property type="match status" value="1"/>
</dbReference>
<dbReference type="OrthoDB" id="308440at2759"/>
<feature type="region of interest" description="Disordered" evidence="12">
    <location>
        <begin position="30"/>
        <end position="61"/>
    </location>
</feature>
<evidence type="ECO:0000256" key="7">
    <source>
        <dbReference type="ARBA" id="ARBA00022989"/>
    </source>
</evidence>
<dbReference type="AlphaFoldDB" id="A0A2N5SIP9"/>
<organism evidence="14 15">
    <name type="scientific">Puccinia coronata f. sp. avenae</name>
    <dbReference type="NCBI Taxonomy" id="200324"/>
    <lineage>
        <taxon>Eukaryota</taxon>
        <taxon>Fungi</taxon>
        <taxon>Dikarya</taxon>
        <taxon>Basidiomycota</taxon>
        <taxon>Pucciniomycotina</taxon>
        <taxon>Pucciniomycetes</taxon>
        <taxon>Pucciniales</taxon>
        <taxon>Pucciniaceae</taxon>
        <taxon>Puccinia</taxon>
    </lineage>
</organism>
<keyword evidence="15" id="KW-1185">Reference proteome</keyword>
<dbReference type="InterPro" id="IPR036286">
    <property type="entry name" value="LexA/Signal_pep-like_sf"/>
</dbReference>
<evidence type="ECO:0000256" key="9">
    <source>
        <dbReference type="ARBA" id="ARBA00023136"/>
    </source>
</evidence>
<keyword evidence="3 11" id="KW-0645">Protease</keyword>
<comment type="subcellular location">
    <subcellularLocation>
        <location evidence="1">Mitochondrion inner membrane</location>
        <topology evidence="1">Single-pass membrane protein</topology>
    </subcellularLocation>
</comment>
<evidence type="ECO:0000259" key="13">
    <source>
        <dbReference type="Pfam" id="PF10502"/>
    </source>
</evidence>
<feature type="active site" evidence="10">
    <location>
        <position position="106"/>
    </location>
</feature>
<evidence type="ECO:0000313" key="14">
    <source>
        <dbReference type="EMBL" id="PLW13130.1"/>
    </source>
</evidence>
<evidence type="ECO:0000256" key="5">
    <source>
        <dbReference type="ARBA" id="ARBA00022792"/>
    </source>
</evidence>
<feature type="active site" evidence="10">
    <location>
        <position position="156"/>
    </location>
</feature>
<dbReference type="GO" id="GO:0042720">
    <property type="term" value="C:mitochondrial inner membrane peptidase complex"/>
    <property type="evidence" value="ECO:0007669"/>
    <property type="project" value="InterPro"/>
</dbReference>
<dbReference type="InterPro" id="IPR037730">
    <property type="entry name" value="IMP2"/>
</dbReference>
<evidence type="ECO:0000256" key="11">
    <source>
        <dbReference type="RuleBase" id="RU362041"/>
    </source>
</evidence>
<dbReference type="GO" id="GO:0006465">
    <property type="term" value="P:signal peptide processing"/>
    <property type="evidence" value="ECO:0007669"/>
    <property type="project" value="InterPro"/>
</dbReference>
<name>A0A2N5SIP9_9BASI</name>
<evidence type="ECO:0000256" key="4">
    <source>
        <dbReference type="ARBA" id="ARBA00022692"/>
    </source>
</evidence>
<feature type="compositionally biased region" description="Low complexity" evidence="12">
    <location>
        <begin position="33"/>
        <end position="58"/>
    </location>
</feature>
<evidence type="ECO:0000256" key="1">
    <source>
        <dbReference type="ARBA" id="ARBA00004434"/>
    </source>
</evidence>
<dbReference type="SUPFAM" id="SSF51306">
    <property type="entry name" value="LexA/Signal peptidase"/>
    <property type="match status" value="1"/>
</dbReference>
<keyword evidence="7" id="KW-1133">Transmembrane helix</keyword>
<dbReference type="Proteomes" id="UP000235388">
    <property type="component" value="Unassembled WGS sequence"/>
</dbReference>
<protein>
    <recommendedName>
        <fullName evidence="11">Mitochondrial inner membrane protease subunit</fullName>
        <ecNumber evidence="11">3.4.21.-</ecNumber>
    </recommendedName>
</protein>
<evidence type="ECO:0000256" key="6">
    <source>
        <dbReference type="ARBA" id="ARBA00022801"/>
    </source>
</evidence>
<dbReference type="Gene3D" id="2.10.109.10">
    <property type="entry name" value="Umud Fragment, subunit A"/>
    <property type="match status" value="1"/>
</dbReference>
<keyword evidence="8 11" id="KW-0496">Mitochondrion</keyword>
<comment type="similarity">
    <text evidence="2">Belongs to the peptidase S26 family. IMP2 subfamily.</text>
</comment>